<evidence type="ECO:0000259" key="5">
    <source>
        <dbReference type="PROSITE" id="PS50075"/>
    </source>
</evidence>
<dbReference type="InterPro" id="IPR010071">
    <property type="entry name" value="AA_adenyl_dom"/>
</dbReference>
<dbReference type="InterPro" id="IPR020806">
    <property type="entry name" value="PKS_PP-bd"/>
</dbReference>
<dbReference type="SUPFAM" id="SSF52777">
    <property type="entry name" value="CoA-dependent acyltransferases"/>
    <property type="match status" value="4"/>
</dbReference>
<proteinExistence type="predicted"/>
<dbReference type="PANTHER" id="PTHR45527:SF1">
    <property type="entry name" value="FATTY ACID SYNTHASE"/>
    <property type="match status" value="1"/>
</dbReference>
<feature type="domain" description="Carrier" evidence="5">
    <location>
        <begin position="1100"/>
        <end position="1182"/>
    </location>
</feature>
<dbReference type="Pfam" id="PF00668">
    <property type="entry name" value="Condensation"/>
    <property type="match status" value="2"/>
</dbReference>
<dbReference type="PROSITE" id="PS50075">
    <property type="entry name" value="CARRIER"/>
    <property type="match status" value="2"/>
</dbReference>
<protein>
    <submittedName>
        <fullName evidence="6">Amino acid adenylation domain-containing protein</fullName>
    </submittedName>
</protein>
<name>A0ABV3CPB4_9ACTN</name>
<dbReference type="InterPro" id="IPR036736">
    <property type="entry name" value="ACP-like_sf"/>
</dbReference>
<evidence type="ECO:0000256" key="1">
    <source>
        <dbReference type="ARBA" id="ARBA00001957"/>
    </source>
</evidence>
<dbReference type="Pfam" id="PF00501">
    <property type="entry name" value="AMP-binding"/>
    <property type="match status" value="2"/>
</dbReference>
<evidence type="ECO:0000256" key="3">
    <source>
        <dbReference type="ARBA" id="ARBA00022553"/>
    </source>
</evidence>
<sequence length="2074" mass="219143">GKLDRKALPAPEHDTSTAVRGPSNAREEILCAAFAEVLGLESVGVDEDFFVLGGQSLLAIRLVALLQKRGVSVSVRSFFQAPTPAGLAASAGAVQVTVPANLIPADATAITPDMLPLVDLTTDELASIVSSVDGGAPNIADIYPLAPLQEGLLFHHLLADGGDDAYVMPTVLEFDARDRLDAFADALQQVVDRHDIYRTSIVWEGLREPVQVVWRHATLPVTDVFLDPEGGDPTEQLLAAGGLRMDLTQAPLLRMHAAQVPGTGRWLGLLRAHHVVRDHTALEIVFHEVQAILAGRGRELAAPMPFRNFVAQTRGAVARAEHERYFADLLGDVTEPTAPFGIADVRGDGAGAIREVVPFDPELTVRLREVSRRLGASPATVMHVAWSRVLAAVSGREDVVFGTVLFGRMNAGEGADQVPGPYMNTLPVRVRTDATGVRAAVAAMRGQLAELLEHEHAPLVVAQRASGVTGDTPLFTALFNFRHNPGRSAEQRADKRRHEGMEGMRAVFTRERTNFPLMVSVNDNGDLFTLAVDAVAPIDPRLVGEFVRTAAENLVTALESTLDHDEDVPLGSVQVLDEAGLRQVLTEWNDTAVEMAAGSLPELFEAQVARTPGVVAVVSGGAEVSYAGLDARANQLARHLVSQGVGPESFVGVCLERGIDTVVALLAVLKSGGAYLPIDPAYPADRIAYMLADAKPTVVLTSTSTASVIPQSDATVVAVDELDLTALATGPLGTRIRPEHPAYVIYTSGSTGRPKGVVVEHRSVAGLLGWAAAEFGGEDFRRVLVSTSFNFDVSVFELFGPLVSGGTVEVVRDLLALADTDTPVGDVSLVSGVPSAFAQMVAAGEIQARPRTVVLAGEALTADAVAGIRTAIPGARVANIYGPTEATVYTTAWYADDNVEGAVPIGRPISNARVYVLDGTLAPVPAGVAGDLYIAGAGLARGYLGRPELTGERFVADPFSSDGGRLYRTGDVVRWNAEGQIEYLGRADEQVKIRGFRIELGEVQSAIAAHPEVAQAAVIAREDTPGDKRLVAYVVPNDTTPSAAASELPTRITDFAANDLPSYMIPSAIVVLDALPLNVNGKLDRKALPAPEYTTGSGRGPSNAREEILCAAFAEVLGLDAAGSGTGAGVGVDDDFFRLGGHSLLAIRLVALLRKRGVSVSVRALFDAPTPAGLAASTGAEQVTVPANLIPADATAITPDMLPLVDLTADEIARIVATVDGGAANIADVYPLAPLQEGLLFHHLLAEGGKDTYVMPTVVEFDSRDRLHAFTDALQQVVDRHDIYRTSIVWEGLREPVQVVRRHAALPVDLVTLDAEAGDPVPQLLAVGGDSMDLDRAPLIRVHAARVPGGQQWLALVRIHHMVQDHTALEVMLAEVNAFLTGRESTLAEPLPFRTFVAQARTGVTTGEHERYFAELLGDVTETTAPFGLVDVHGDGTGTTRARVVFGDDLHTRLLAVSRRLGASPATLLHLAWARVLAAVSGREDIVFGTVLFGRMNAGAGSDRVPGPFLNTLPVRVRTDALGVLTAVSAMRGQLAELLEHEHAPLTVAQRASGVAADAPLFTALFNYRHNSGGTTEAGAAEADAGTEVSQVRDERLDGIRRVFFEERTNYPLMVSVDDNGDRISLAVQAVAPIDPETVGLFLRTTAQNLVTVLESALDHEEDVPLRSVQVLDETERHRVVSEWNGTAVEMAAGSLPELFEAQVVRTPEAVAVVSGGAEVSYADLDARANRLARHLVSQGVGPESFVGVCLERGIDTVVALLAVLKSGGAYLPIDPAYPADRIAYMLADAKPTVVLTSTSTASVIPQSDTTTVVAVDELDLTALATGPLGTRIRPEHPAYVIYTSGSTGRPKGVVVEHRSVAGLMGWAAAEFGGEDFRRVLVSTSFNFDVSVFELFGPLVSGGTVEVVRDLLALADTDTPVGDVSLVSGVPSAFAQMVAAGEIQARPRTVVLAGEALTADAVAGIRTAIPGARVANIYGPTEATVYTTAWYADDNVEGAVPIGRPISNARVYVLDGTLAPVPAGVAGDLYIAGAGLARGYLGRPELTGERFVADPFSSDGGRLYRTGDVVRWNG</sequence>
<dbReference type="PROSITE" id="PS00012">
    <property type="entry name" value="PHOSPHOPANTETHEINE"/>
    <property type="match status" value="1"/>
</dbReference>
<dbReference type="Gene3D" id="1.10.1200.10">
    <property type="entry name" value="ACP-like"/>
    <property type="match status" value="1"/>
</dbReference>
<dbReference type="PROSITE" id="PS00455">
    <property type="entry name" value="AMP_BINDING"/>
    <property type="match status" value="2"/>
</dbReference>
<dbReference type="Proteomes" id="UP001551329">
    <property type="component" value="Unassembled WGS sequence"/>
</dbReference>
<accession>A0ABV3CPB4</accession>
<gene>
    <name evidence="6" type="ORF">AB0A88_39355</name>
</gene>
<feature type="non-terminal residue" evidence="6">
    <location>
        <position position="2074"/>
    </location>
</feature>
<feature type="compositionally biased region" description="Basic and acidic residues" evidence="4">
    <location>
        <begin position="1"/>
        <end position="15"/>
    </location>
</feature>
<comment type="caution">
    <text evidence="6">The sequence shown here is derived from an EMBL/GenBank/DDBJ whole genome shotgun (WGS) entry which is preliminary data.</text>
</comment>
<evidence type="ECO:0000256" key="4">
    <source>
        <dbReference type="SAM" id="MobiDB-lite"/>
    </source>
</evidence>
<evidence type="ECO:0000313" key="7">
    <source>
        <dbReference type="Proteomes" id="UP001551329"/>
    </source>
</evidence>
<dbReference type="InterPro" id="IPR025110">
    <property type="entry name" value="AMP-bd_C"/>
</dbReference>
<dbReference type="InterPro" id="IPR000873">
    <property type="entry name" value="AMP-dep_synth/lig_dom"/>
</dbReference>
<dbReference type="RefSeq" id="WP_360021213.1">
    <property type="nucleotide sequence ID" value="NZ_JBEZAE010000070.1"/>
</dbReference>
<organism evidence="6 7">
    <name type="scientific">Streptomyces narbonensis</name>
    <dbReference type="NCBI Taxonomy" id="67333"/>
    <lineage>
        <taxon>Bacteria</taxon>
        <taxon>Bacillati</taxon>
        <taxon>Actinomycetota</taxon>
        <taxon>Actinomycetes</taxon>
        <taxon>Kitasatosporales</taxon>
        <taxon>Streptomycetaceae</taxon>
        <taxon>Streptomyces</taxon>
    </lineage>
</organism>
<dbReference type="InterPro" id="IPR029058">
    <property type="entry name" value="AB_hydrolase_fold"/>
</dbReference>
<dbReference type="Gene3D" id="2.30.38.10">
    <property type="entry name" value="Luciferase, Domain 3"/>
    <property type="match status" value="2"/>
</dbReference>
<dbReference type="SUPFAM" id="SSF47336">
    <property type="entry name" value="ACP-like"/>
    <property type="match status" value="2"/>
</dbReference>
<keyword evidence="3" id="KW-0597">Phosphoprotein</keyword>
<dbReference type="InterPro" id="IPR009081">
    <property type="entry name" value="PP-bd_ACP"/>
</dbReference>
<dbReference type="InterPro" id="IPR020845">
    <property type="entry name" value="AMP-binding_CS"/>
</dbReference>
<comment type="cofactor">
    <cofactor evidence="1">
        <name>pantetheine 4'-phosphate</name>
        <dbReference type="ChEBI" id="CHEBI:47942"/>
    </cofactor>
</comment>
<dbReference type="Pfam" id="PF00550">
    <property type="entry name" value="PP-binding"/>
    <property type="match status" value="2"/>
</dbReference>
<dbReference type="InterPro" id="IPR006162">
    <property type="entry name" value="Ppantetheine_attach_site"/>
</dbReference>
<reference evidence="6 7" key="1">
    <citation type="submission" date="2024-06" db="EMBL/GenBank/DDBJ databases">
        <title>The Natural Products Discovery Center: Release of the First 8490 Sequenced Strains for Exploring Actinobacteria Biosynthetic Diversity.</title>
        <authorList>
            <person name="Kalkreuter E."/>
            <person name="Kautsar S.A."/>
            <person name="Yang D."/>
            <person name="Bader C.D."/>
            <person name="Teijaro C.N."/>
            <person name="Fluegel L."/>
            <person name="Davis C.M."/>
            <person name="Simpson J.R."/>
            <person name="Lauterbach L."/>
            <person name="Steele A.D."/>
            <person name="Gui C."/>
            <person name="Meng S."/>
            <person name="Li G."/>
            <person name="Viehrig K."/>
            <person name="Ye F."/>
            <person name="Su P."/>
            <person name="Kiefer A.F."/>
            <person name="Nichols A."/>
            <person name="Cepeda A.J."/>
            <person name="Yan W."/>
            <person name="Fan B."/>
            <person name="Jiang Y."/>
            <person name="Adhikari A."/>
            <person name="Zheng C.-J."/>
            <person name="Schuster L."/>
            <person name="Cowan T.M."/>
            <person name="Smanski M.J."/>
            <person name="Chevrette M.G."/>
            <person name="De Carvalho L.P.S."/>
            <person name="Shen B."/>
        </authorList>
    </citation>
    <scope>NUCLEOTIDE SEQUENCE [LARGE SCALE GENOMIC DNA]</scope>
    <source>
        <strain evidence="6 7">NPDC045974</strain>
    </source>
</reference>
<dbReference type="Gene3D" id="3.40.50.980">
    <property type="match status" value="4"/>
</dbReference>
<dbReference type="Gene3D" id="3.40.50.1820">
    <property type="entry name" value="alpha/beta hydrolase"/>
    <property type="match status" value="1"/>
</dbReference>
<feature type="non-terminal residue" evidence="6">
    <location>
        <position position="1"/>
    </location>
</feature>
<evidence type="ECO:0000313" key="6">
    <source>
        <dbReference type="EMBL" id="MEU7076130.1"/>
    </source>
</evidence>
<dbReference type="PANTHER" id="PTHR45527">
    <property type="entry name" value="NONRIBOSOMAL PEPTIDE SYNTHETASE"/>
    <property type="match status" value="1"/>
</dbReference>
<dbReference type="SMART" id="SM00823">
    <property type="entry name" value="PKS_PP"/>
    <property type="match status" value="2"/>
</dbReference>
<dbReference type="Pfam" id="PF13193">
    <property type="entry name" value="AMP-binding_C"/>
    <property type="match status" value="1"/>
</dbReference>
<dbReference type="Gene3D" id="3.30.559.30">
    <property type="entry name" value="Nonribosomal peptide synthetase, condensation domain"/>
    <property type="match status" value="2"/>
</dbReference>
<dbReference type="Gene3D" id="3.30.300.30">
    <property type="match status" value="1"/>
</dbReference>
<dbReference type="NCBIfam" id="TIGR01733">
    <property type="entry name" value="AA-adenyl-dom"/>
    <property type="match status" value="2"/>
</dbReference>
<dbReference type="EMBL" id="JBEZAE010000070">
    <property type="protein sequence ID" value="MEU7076130.1"/>
    <property type="molecule type" value="Genomic_DNA"/>
</dbReference>
<feature type="region of interest" description="Disordered" evidence="4">
    <location>
        <begin position="1"/>
        <end position="21"/>
    </location>
</feature>
<dbReference type="CDD" id="cd19544">
    <property type="entry name" value="E-C_NRPS"/>
    <property type="match status" value="2"/>
</dbReference>
<dbReference type="InterPro" id="IPR045851">
    <property type="entry name" value="AMP-bd_C_sf"/>
</dbReference>
<dbReference type="SUPFAM" id="SSF56801">
    <property type="entry name" value="Acetyl-CoA synthetase-like"/>
    <property type="match status" value="2"/>
</dbReference>
<keyword evidence="2" id="KW-0596">Phosphopantetheine</keyword>
<dbReference type="InterPro" id="IPR001242">
    <property type="entry name" value="Condensation_dom"/>
</dbReference>
<dbReference type="CDD" id="cd05930">
    <property type="entry name" value="A_NRPS"/>
    <property type="match status" value="2"/>
</dbReference>
<dbReference type="InterPro" id="IPR023213">
    <property type="entry name" value="CAT-like_dom_sf"/>
</dbReference>
<feature type="domain" description="Carrier" evidence="5">
    <location>
        <begin position="21"/>
        <end position="95"/>
    </location>
</feature>
<evidence type="ECO:0000256" key="2">
    <source>
        <dbReference type="ARBA" id="ARBA00022450"/>
    </source>
</evidence>
<keyword evidence="7" id="KW-1185">Reference proteome</keyword>
<dbReference type="Gene3D" id="3.30.559.10">
    <property type="entry name" value="Chloramphenicol acetyltransferase-like domain"/>
    <property type="match status" value="2"/>
</dbReference>